<keyword evidence="2" id="KW-1185">Reference proteome</keyword>
<evidence type="ECO:0000313" key="1">
    <source>
        <dbReference type="EMBL" id="SFE63105.1"/>
    </source>
</evidence>
<dbReference type="EMBL" id="FONT01000002">
    <property type="protein sequence ID" value="SFE63105.1"/>
    <property type="molecule type" value="Genomic_DNA"/>
</dbReference>
<dbReference type="AlphaFoldDB" id="A0A1I2C4G7"/>
<gene>
    <name evidence="1" type="ORF">SAMN05192532_102695</name>
</gene>
<name>A0A1I2C4G7_9BACI</name>
<protein>
    <submittedName>
        <fullName evidence="1">Uncharacterized protein</fullName>
    </submittedName>
</protein>
<proteinExistence type="predicted"/>
<reference evidence="1 2" key="1">
    <citation type="submission" date="2016-10" db="EMBL/GenBank/DDBJ databases">
        <authorList>
            <person name="de Groot N.N."/>
        </authorList>
    </citation>
    <scope>NUCLEOTIDE SEQUENCE [LARGE SCALE GENOMIC DNA]</scope>
    <source>
        <strain evidence="1 2">DSM 23995</strain>
    </source>
</reference>
<sequence length="152" mass="17473">MYAPSFSPSFPRPSCFFFPTQSEVRMAANLFVIFSRSVRSRTNVRSFLLSFVSSTFLLLLYKSLETLLRFSSSSSFVLSVHVPMYAPSFSLSFPRPSCFFFTSLWKRCCDSLRHLLSFCQVTYRRTLLPSLFRFLDLLASSNSVKGMNCLNI</sequence>
<accession>A0A1I2C4G7</accession>
<evidence type="ECO:0000313" key="2">
    <source>
        <dbReference type="Proteomes" id="UP000199516"/>
    </source>
</evidence>
<organism evidence="1 2">
    <name type="scientific">Alteribacillus iranensis</name>
    <dbReference type="NCBI Taxonomy" id="930128"/>
    <lineage>
        <taxon>Bacteria</taxon>
        <taxon>Bacillati</taxon>
        <taxon>Bacillota</taxon>
        <taxon>Bacilli</taxon>
        <taxon>Bacillales</taxon>
        <taxon>Bacillaceae</taxon>
        <taxon>Alteribacillus</taxon>
    </lineage>
</organism>
<dbReference type="Proteomes" id="UP000199516">
    <property type="component" value="Unassembled WGS sequence"/>
</dbReference>